<organism evidence="8 9">
    <name type="scientific">Arabidopsis suecica</name>
    <name type="common">Swedish thale-cress</name>
    <name type="synonym">Cardaminopsis suecica</name>
    <dbReference type="NCBI Taxonomy" id="45249"/>
    <lineage>
        <taxon>Eukaryota</taxon>
        <taxon>Viridiplantae</taxon>
        <taxon>Streptophyta</taxon>
        <taxon>Embryophyta</taxon>
        <taxon>Tracheophyta</taxon>
        <taxon>Spermatophyta</taxon>
        <taxon>Magnoliopsida</taxon>
        <taxon>eudicotyledons</taxon>
        <taxon>Gunneridae</taxon>
        <taxon>Pentapetalae</taxon>
        <taxon>rosids</taxon>
        <taxon>malvids</taxon>
        <taxon>Brassicales</taxon>
        <taxon>Brassicaceae</taxon>
        <taxon>Camelineae</taxon>
        <taxon>Arabidopsis</taxon>
    </lineage>
</organism>
<dbReference type="PROSITE" id="PS50888">
    <property type="entry name" value="BHLH"/>
    <property type="match status" value="1"/>
</dbReference>
<dbReference type="PANTHER" id="PTHR45855">
    <property type="entry name" value="TRANSCRIPTION FACTOR PIF1-RELATED"/>
    <property type="match status" value="1"/>
</dbReference>
<evidence type="ECO:0000256" key="1">
    <source>
        <dbReference type="ARBA" id="ARBA00004123"/>
    </source>
</evidence>
<dbReference type="CDD" id="cd19698">
    <property type="entry name" value="bHLH_AtMEE8_like"/>
    <property type="match status" value="1"/>
</dbReference>
<feature type="region of interest" description="Disordered" evidence="6">
    <location>
        <begin position="42"/>
        <end position="66"/>
    </location>
</feature>
<evidence type="ECO:0000256" key="3">
    <source>
        <dbReference type="ARBA" id="ARBA00023125"/>
    </source>
</evidence>
<evidence type="ECO:0000313" key="8">
    <source>
        <dbReference type="EMBL" id="KAG7589355.1"/>
    </source>
</evidence>
<evidence type="ECO:0000313" key="9">
    <source>
        <dbReference type="Proteomes" id="UP000694251"/>
    </source>
</evidence>
<dbReference type="InterPro" id="IPR011598">
    <property type="entry name" value="bHLH_dom"/>
</dbReference>
<evidence type="ECO:0000259" key="7">
    <source>
        <dbReference type="PROSITE" id="PS50888"/>
    </source>
</evidence>
<protein>
    <submittedName>
        <fullName evidence="8">Myc-type basic helix-loop-helix (BHLH) domain</fullName>
    </submittedName>
</protein>
<comment type="caution">
    <text evidence="8">The sequence shown here is derived from an EMBL/GenBank/DDBJ whole genome shotgun (WGS) entry which is preliminary data.</text>
</comment>
<feature type="domain" description="BHLH" evidence="7">
    <location>
        <begin position="76"/>
        <end position="126"/>
    </location>
</feature>
<keyword evidence="9" id="KW-1185">Reference proteome</keyword>
<dbReference type="EMBL" id="JAEFBJ010000007">
    <property type="protein sequence ID" value="KAG7589355.1"/>
    <property type="molecule type" value="Genomic_DNA"/>
</dbReference>
<keyword evidence="3" id="KW-0238">DNA-binding</keyword>
<evidence type="ECO:0000256" key="4">
    <source>
        <dbReference type="ARBA" id="ARBA00023163"/>
    </source>
</evidence>
<dbReference type="PANTHER" id="PTHR45855:SF30">
    <property type="entry name" value="TRANSCRIPTION FACTOR BHLH109"/>
    <property type="match status" value="1"/>
</dbReference>
<evidence type="ECO:0000256" key="5">
    <source>
        <dbReference type="ARBA" id="ARBA00023242"/>
    </source>
</evidence>
<gene>
    <name evidence="8" type="ORF">ISN44_As07g016410</name>
</gene>
<keyword evidence="4" id="KW-0804">Transcription</keyword>
<dbReference type="GO" id="GO:0046983">
    <property type="term" value="F:protein dimerization activity"/>
    <property type="evidence" value="ECO:0007669"/>
    <property type="project" value="InterPro"/>
</dbReference>
<dbReference type="GO" id="GO:0003677">
    <property type="term" value="F:DNA binding"/>
    <property type="evidence" value="ECO:0007669"/>
    <property type="project" value="UniProtKB-KW"/>
</dbReference>
<reference evidence="8 9" key="1">
    <citation type="submission" date="2020-12" db="EMBL/GenBank/DDBJ databases">
        <title>Concerted genomic and epigenomic changes stabilize Arabidopsis allopolyploids.</title>
        <authorList>
            <person name="Chen Z."/>
        </authorList>
    </citation>
    <scope>NUCLEOTIDE SEQUENCE [LARGE SCALE GENOMIC DNA]</scope>
    <source>
        <strain evidence="8">As9502</strain>
        <tissue evidence="8">Leaf</tissue>
    </source>
</reference>
<dbReference type="Pfam" id="PF00010">
    <property type="entry name" value="HLH"/>
    <property type="match status" value="1"/>
</dbReference>
<proteinExistence type="predicted"/>
<accession>A0A8T2BR58</accession>
<keyword evidence="5" id="KW-0539">Nucleus</keyword>
<dbReference type="OrthoDB" id="1094724at2759"/>
<dbReference type="GO" id="GO:0005634">
    <property type="term" value="C:nucleus"/>
    <property type="evidence" value="ECO:0007669"/>
    <property type="project" value="UniProtKB-SubCell"/>
</dbReference>
<evidence type="ECO:0000256" key="2">
    <source>
        <dbReference type="ARBA" id="ARBA00023015"/>
    </source>
</evidence>
<dbReference type="InterPro" id="IPR031066">
    <property type="entry name" value="bHLH_ALC-like_plant"/>
</dbReference>
<name>A0A8T2BR58_ARASU</name>
<dbReference type="AlphaFoldDB" id="A0A8T2BR58"/>
<evidence type="ECO:0000256" key="6">
    <source>
        <dbReference type="SAM" id="MobiDB-lite"/>
    </source>
</evidence>
<feature type="compositionally biased region" description="Basic and acidic residues" evidence="6">
    <location>
        <begin position="46"/>
        <end position="66"/>
    </location>
</feature>
<dbReference type="Proteomes" id="UP000694251">
    <property type="component" value="Chromosome 7"/>
</dbReference>
<comment type="subcellular location">
    <subcellularLocation>
        <location evidence="1">Nucleus</location>
    </subcellularLocation>
</comment>
<dbReference type="SMART" id="SM00353">
    <property type="entry name" value="HLH"/>
    <property type="match status" value="1"/>
</dbReference>
<sequence length="195" mass="22836">MEIKNQKEGTHEEEQCSISNIIYSFCAENHNELNPLQEIFGAHSSSKPEDVTKNIEHEKHGEERDEESYRMAKRQRSMEYRMMMEKKRRKEINDKVDILQGMMPNRSPKPDLASKLEHIIDYIKSLKYQVDVMYMAYTTTPVYTSPFYAAAQAPCMSPWGYYTPAGVPMMPQQNMTYIPQYHQVYETAPPNQTHP</sequence>
<keyword evidence="2" id="KW-0805">Transcription regulation</keyword>